<organism evidence="1 2">
    <name type="scientific">Photorhabdus luminescens</name>
    <name type="common">Xenorhabdus luminescens</name>
    <dbReference type="NCBI Taxonomy" id="29488"/>
    <lineage>
        <taxon>Bacteria</taxon>
        <taxon>Pseudomonadati</taxon>
        <taxon>Pseudomonadota</taxon>
        <taxon>Gammaproteobacteria</taxon>
        <taxon>Enterobacterales</taxon>
        <taxon>Morganellaceae</taxon>
        <taxon>Photorhabdus</taxon>
    </lineage>
</organism>
<dbReference type="EMBL" id="FMWJ01000009">
    <property type="protein sequence ID" value="SCZ65322.1"/>
    <property type="molecule type" value="Genomic_DNA"/>
</dbReference>
<dbReference type="InterPro" id="IPR025320">
    <property type="entry name" value="DUF4225"/>
</dbReference>
<keyword evidence="2" id="KW-1185">Reference proteome</keyword>
<dbReference type="Proteomes" id="UP000183223">
    <property type="component" value="Unassembled WGS sequence"/>
</dbReference>
<name>A0A1G5QUA0_PHOLU</name>
<dbReference type="STRING" id="29488.KS18_22320"/>
<dbReference type="GeneID" id="45657565"/>
<proteinExistence type="predicted"/>
<sequence length="277" mass="31511">MKGISHLSYDLNNYASSLKRKAHLAASFFIEDSQLRMSYLKEIDDFVNIKTREFENTFDVSEKKRLVYEVKDEYEITEREYQALRRKDYTKYIVTDIFEDQGVVKYAKIGGGVVAGGAQAVAGFAVIKSKKFVRSKGVQSIGVVLLAHGPNNVYESITPVLYENQYIGWVREGYQYISHVLGYDDDVGDIVYSSVDLAASAYGTFGMFKLKPVKSKNRISGGYSVKPGTGKLFRYINADLARKWRLTSKPMLTIQISSSFYKAQLLYSEINHKFYDD</sequence>
<dbReference type="AlphaFoldDB" id="A0A1G5QUA0"/>
<accession>A0A1G5QUA0</accession>
<dbReference type="RefSeq" id="WP_049584667.1">
    <property type="nucleotide sequence ID" value="NZ_CAWQXX010000038.1"/>
</dbReference>
<gene>
    <name evidence="1" type="ORF">SAMN02982990_02405</name>
</gene>
<evidence type="ECO:0000313" key="2">
    <source>
        <dbReference type="Proteomes" id="UP000183223"/>
    </source>
</evidence>
<protein>
    <recommendedName>
        <fullName evidence="3">DUF4225 domain-containing protein</fullName>
    </recommendedName>
</protein>
<reference evidence="2" key="1">
    <citation type="submission" date="2016-10" db="EMBL/GenBank/DDBJ databases">
        <authorList>
            <person name="Varghese N."/>
            <person name="Submissions S."/>
        </authorList>
    </citation>
    <scope>NUCLEOTIDE SEQUENCE [LARGE SCALE GENOMIC DNA]</scope>
    <source>
        <strain evidence="2">ATCC 29999</strain>
    </source>
</reference>
<dbReference type="OrthoDB" id="6630524at2"/>
<evidence type="ECO:0000313" key="1">
    <source>
        <dbReference type="EMBL" id="SCZ65322.1"/>
    </source>
</evidence>
<evidence type="ECO:0008006" key="3">
    <source>
        <dbReference type="Google" id="ProtNLM"/>
    </source>
</evidence>
<dbReference type="Pfam" id="PF13988">
    <property type="entry name" value="DUF4225"/>
    <property type="match status" value="1"/>
</dbReference>